<reference evidence="1 2" key="1">
    <citation type="submission" date="2018-06" db="EMBL/GenBank/DDBJ databases">
        <title>Genomic Encyclopedia of Archaeal and Bacterial Type Strains, Phase II (KMG-II): from individual species to whole genera.</title>
        <authorList>
            <person name="Goeker M."/>
        </authorList>
    </citation>
    <scope>NUCLEOTIDE SEQUENCE [LARGE SCALE GENOMIC DNA]</scope>
    <source>
        <strain evidence="1 2">DSM 23857</strain>
    </source>
</reference>
<keyword evidence="2" id="KW-1185">Reference proteome</keyword>
<sequence>MILNENSLIDHNYPIWTIDEHVIRRTLTKLDDGTYFVIVAGDDSDIIPYRNTVLVRERFLRLLTNIIRIDLQPKPAIIYDRVLGKHIEGYFDIHCEPLPLEIIKHGNKLQRRPLKLVKIMHVQPGNFTA</sequence>
<protein>
    <submittedName>
        <fullName evidence="1">Uncharacterized protein</fullName>
    </submittedName>
</protein>
<name>A0A327QJ58_9BACT</name>
<organism evidence="1 2">
    <name type="scientific">Chitinophaga skermanii</name>
    <dbReference type="NCBI Taxonomy" id="331697"/>
    <lineage>
        <taxon>Bacteria</taxon>
        <taxon>Pseudomonadati</taxon>
        <taxon>Bacteroidota</taxon>
        <taxon>Chitinophagia</taxon>
        <taxon>Chitinophagales</taxon>
        <taxon>Chitinophagaceae</taxon>
        <taxon>Chitinophaga</taxon>
    </lineage>
</organism>
<dbReference type="RefSeq" id="WP_111598596.1">
    <property type="nucleotide sequence ID" value="NZ_QLLL01000005.1"/>
</dbReference>
<dbReference type="EMBL" id="QLLL01000005">
    <property type="protein sequence ID" value="RAJ04301.1"/>
    <property type="molecule type" value="Genomic_DNA"/>
</dbReference>
<accession>A0A327QJ58</accession>
<proteinExistence type="predicted"/>
<gene>
    <name evidence="1" type="ORF">LX64_03181</name>
</gene>
<comment type="caution">
    <text evidence="1">The sequence shown here is derived from an EMBL/GenBank/DDBJ whole genome shotgun (WGS) entry which is preliminary data.</text>
</comment>
<evidence type="ECO:0000313" key="1">
    <source>
        <dbReference type="EMBL" id="RAJ04301.1"/>
    </source>
</evidence>
<evidence type="ECO:0000313" key="2">
    <source>
        <dbReference type="Proteomes" id="UP000249547"/>
    </source>
</evidence>
<dbReference type="AlphaFoldDB" id="A0A327QJ58"/>
<dbReference type="Proteomes" id="UP000249547">
    <property type="component" value="Unassembled WGS sequence"/>
</dbReference>